<proteinExistence type="predicted"/>
<name>A0A1I6HHS6_9MICO</name>
<evidence type="ECO:0000313" key="2">
    <source>
        <dbReference type="Proteomes" id="UP000198877"/>
    </source>
</evidence>
<organism evidence="1 2">
    <name type="scientific">Microbacterium azadirachtae</name>
    <dbReference type="NCBI Taxonomy" id="582680"/>
    <lineage>
        <taxon>Bacteria</taxon>
        <taxon>Bacillati</taxon>
        <taxon>Actinomycetota</taxon>
        <taxon>Actinomycetes</taxon>
        <taxon>Micrococcales</taxon>
        <taxon>Microbacteriaceae</taxon>
        <taxon>Microbacterium</taxon>
    </lineage>
</organism>
<sequence length="157" mass="17423">MISTDVLWGGQLQSVCFDPKAQNASIRILVSTDGLEVLYELTCLKVSEFRFENAIREPWSYAEVTEVSTVPRAKGILRLEMMLWSEDCLVQCSCRAIDLHVCLGGGDMIAELVGQVVTDLLAIAATVFAWIIVARITDAIVDPQSQREHPKRAHDFG</sequence>
<reference evidence="2" key="1">
    <citation type="submission" date="2016-10" db="EMBL/GenBank/DDBJ databases">
        <authorList>
            <person name="Varghese N."/>
            <person name="Submissions S."/>
        </authorList>
    </citation>
    <scope>NUCLEOTIDE SEQUENCE [LARGE SCALE GENOMIC DNA]</scope>
    <source>
        <strain evidence="2">CL127</strain>
    </source>
</reference>
<dbReference type="AlphaFoldDB" id="A0A1I6HHS6"/>
<dbReference type="RefSeq" id="WP_091738026.1">
    <property type="nucleotide sequence ID" value="NZ_FOYR01000002.1"/>
</dbReference>
<protein>
    <submittedName>
        <fullName evidence="1">Uncharacterized protein</fullName>
    </submittedName>
</protein>
<accession>A0A1I6HHS6</accession>
<dbReference type="EMBL" id="FOYR01000002">
    <property type="protein sequence ID" value="SFR53860.1"/>
    <property type="molecule type" value="Genomic_DNA"/>
</dbReference>
<dbReference type="Proteomes" id="UP000198877">
    <property type="component" value="Unassembled WGS sequence"/>
</dbReference>
<evidence type="ECO:0000313" key="1">
    <source>
        <dbReference type="EMBL" id="SFR53860.1"/>
    </source>
</evidence>
<gene>
    <name evidence="1" type="ORF">SAMN04488591_1839</name>
</gene>